<accession>A0A2I0V406</accession>
<evidence type="ECO:0000313" key="2">
    <source>
        <dbReference type="Proteomes" id="UP000234956"/>
    </source>
</evidence>
<comment type="caution">
    <text evidence="1">The sequence shown here is derived from an EMBL/GenBank/DDBJ whole genome shotgun (WGS) entry which is preliminary data.</text>
</comment>
<dbReference type="AlphaFoldDB" id="A0A2I0V406"/>
<dbReference type="RefSeq" id="WP_036127374.1">
    <property type="nucleotide sequence ID" value="NZ_PDFK01000001.1"/>
</dbReference>
<reference evidence="1 2" key="1">
    <citation type="submission" date="2017-10" db="EMBL/GenBank/DDBJ databases">
        <title>Draft genome of Lysinibacillus fusiformis strain Juneja, a laboratory-derived pathogen of Drosophila melanogaster.</title>
        <authorList>
            <person name="Smith B.R."/>
            <person name="Unckless R.L."/>
        </authorList>
    </citation>
    <scope>NUCLEOTIDE SEQUENCE [LARGE SCALE GENOMIC DNA]</scope>
    <source>
        <strain evidence="1 2">Juneja</strain>
    </source>
</reference>
<evidence type="ECO:0000313" key="1">
    <source>
        <dbReference type="EMBL" id="PKU53039.1"/>
    </source>
</evidence>
<dbReference type="InterPro" id="IPR018755">
    <property type="entry name" value="Phage_Mu_Gp48"/>
</dbReference>
<dbReference type="EMBL" id="PDFK01000001">
    <property type="protein sequence ID" value="PKU53039.1"/>
    <property type="molecule type" value="Genomic_DNA"/>
</dbReference>
<protein>
    <submittedName>
        <fullName evidence="1">DUF2313 domain-containing protein</fullName>
    </submittedName>
</protein>
<dbReference type="Pfam" id="PF10076">
    <property type="entry name" value="Phage_Mu_Gp48"/>
    <property type="match status" value="1"/>
</dbReference>
<organism evidence="1 2">
    <name type="scientific">Lysinibacillus fusiformis</name>
    <dbReference type="NCBI Taxonomy" id="28031"/>
    <lineage>
        <taxon>Bacteria</taxon>
        <taxon>Bacillati</taxon>
        <taxon>Bacillota</taxon>
        <taxon>Bacilli</taxon>
        <taxon>Bacillales</taxon>
        <taxon>Bacillaceae</taxon>
        <taxon>Lysinibacillus</taxon>
    </lineage>
</organism>
<sequence length="182" mass="21369">MARKVDVLSYFPPILHEIKELQKIASLENPSLERIWELTESLLGNQFILTLDERGADRYERMLGLVTGESETLETRRFRILSRYQEQAPYSFPVLKQLLDSLLGEGKYELTRSTSEKWVRVKLELTVSREFEIVEVLLERVTPQNMLVYVEIRYIQHSALARFTHAQLAAYTHKQLREEVLS</sequence>
<dbReference type="Proteomes" id="UP000234956">
    <property type="component" value="Unassembled WGS sequence"/>
</dbReference>
<proteinExistence type="predicted"/>
<name>A0A2I0V406_9BACI</name>
<gene>
    <name evidence="1" type="ORF">CRI88_01530</name>
</gene>